<accession>A0A166CGA1</accession>
<dbReference type="EMBL" id="KV417630">
    <property type="protein sequence ID" value="KZP13627.1"/>
    <property type="molecule type" value="Genomic_DNA"/>
</dbReference>
<evidence type="ECO:0000313" key="2">
    <source>
        <dbReference type="EMBL" id="KZP13627.1"/>
    </source>
</evidence>
<dbReference type="InterPro" id="IPR011010">
    <property type="entry name" value="DNA_brk_join_enz"/>
</dbReference>
<organism evidence="2 3">
    <name type="scientific">Athelia psychrophila</name>
    <dbReference type="NCBI Taxonomy" id="1759441"/>
    <lineage>
        <taxon>Eukaryota</taxon>
        <taxon>Fungi</taxon>
        <taxon>Dikarya</taxon>
        <taxon>Basidiomycota</taxon>
        <taxon>Agaricomycotina</taxon>
        <taxon>Agaricomycetes</taxon>
        <taxon>Agaricomycetidae</taxon>
        <taxon>Atheliales</taxon>
        <taxon>Atheliaceae</taxon>
        <taxon>Athelia</taxon>
    </lineage>
</organism>
<dbReference type="Proteomes" id="UP000076532">
    <property type="component" value="Unassembled WGS sequence"/>
</dbReference>
<dbReference type="GO" id="GO:0015074">
    <property type="term" value="P:DNA integration"/>
    <property type="evidence" value="ECO:0007669"/>
    <property type="project" value="InterPro"/>
</dbReference>
<gene>
    <name evidence="2" type="ORF">FIBSPDRAFT_753151</name>
</gene>
<dbReference type="GO" id="GO:0003677">
    <property type="term" value="F:DNA binding"/>
    <property type="evidence" value="ECO:0007669"/>
    <property type="project" value="InterPro"/>
</dbReference>
<name>A0A166CGA1_9AGAM</name>
<protein>
    <submittedName>
        <fullName evidence="2">Uncharacterized protein</fullName>
    </submittedName>
</protein>
<dbReference type="GO" id="GO:0006310">
    <property type="term" value="P:DNA recombination"/>
    <property type="evidence" value="ECO:0007669"/>
    <property type="project" value="UniProtKB-KW"/>
</dbReference>
<keyword evidence="1" id="KW-0233">DNA recombination</keyword>
<dbReference type="SUPFAM" id="SSF56349">
    <property type="entry name" value="DNA breaking-rejoining enzymes"/>
    <property type="match status" value="1"/>
</dbReference>
<keyword evidence="3" id="KW-1185">Reference proteome</keyword>
<sequence>RAWFLQCFKLYVIGNYAGQSLRAGGATALAEAGAPPDLIMAAGRWSSDTF</sequence>
<evidence type="ECO:0000313" key="3">
    <source>
        <dbReference type="Proteomes" id="UP000076532"/>
    </source>
</evidence>
<dbReference type="Gene3D" id="1.10.443.10">
    <property type="entry name" value="Intergrase catalytic core"/>
    <property type="match status" value="1"/>
</dbReference>
<dbReference type="AlphaFoldDB" id="A0A166CGA1"/>
<evidence type="ECO:0000256" key="1">
    <source>
        <dbReference type="ARBA" id="ARBA00023172"/>
    </source>
</evidence>
<proteinExistence type="predicted"/>
<reference evidence="2 3" key="1">
    <citation type="journal article" date="2016" name="Mol. Biol. Evol.">
        <title>Comparative Genomics of Early-Diverging Mushroom-Forming Fungi Provides Insights into the Origins of Lignocellulose Decay Capabilities.</title>
        <authorList>
            <person name="Nagy L.G."/>
            <person name="Riley R."/>
            <person name="Tritt A."/>
            <person name="Adam C."/>
            <person name="Daum C."/>
            <person name="Floudas D."/>
            <person name="Sun H."/>
            <person name="Yadav J.S."/>
            <person name="Pangilinan J."/>
            <person name="Larsson K.H."/>
            <person name="Matsuura K."/>
            <person name="Barry K."/>
            <person name="Labutti K."/>
            <person name="Kuo R."/>
            <person name="Ohm R.A."/>
            <person name="Bhattacharya S.S."/>
            <person name="Shirouzu T."/>
            <person name="Yoshinaga Y."/>
            <person name="Martin F.M."/>
            <person name="Grigoriev I.V."/>
            <person name="Hibbett D.S."/>
        </authorList>
    </citation>
    <scope>NUCLEOTIDE SEQUENCE [LARGE SCALE GENOMIC DNA]</scope>
    <source>
        <strain evidence="2 3">CBS 109695</strain>
    </source>
</reference>
<dbReference type="InterPro" id="IPR013762">
    <property type="entry name" value="Integrase-like_cat_sf"/>
</dbReference>
<feature type="non-terminal residue" evidence="2">
    <location>
        <position position="1"/>
    </location>
</feature>